<dbReference type="GO" id="GO:0080008">
    <property type="term" value="C:Cul4-RING E3 ubiquitin ligase complex"/>
    <property type="evidence" value="ECO:0007669"/>
    <property type="project" value="TreeGrafter"/>
</dbReference>
<keyword evidence="1 3" id="KW-0853">WD repeat</keyword>
<keyword evidence="5" id="KW-1185">Reference proteome</keyword>
<name>A0A8H7Q9Q1_9FUNG</name>
<dbReference type="OrthoDB" id="128867at2759"/>
<dbReference type="Pfam" id="PF23761">
    <property type="entry name" value="Beta-prop_DCAF4"/>
    <property type="match status" value="1"/>
</dbReference>
<sequence>MAGTADVVLPNGLNPTAETRSFAGPCVTVPPALRQAKQLYPTTFKQLIGEVTCDFISSSSVMIITLVPLSQKKERKNFHPFHNLAKLGKRLCWLNLVTKFKSVQFVTTRCVPSRKTFCKLQMANGEHVMDIPGYYYDPEKKKYFKVMPTGPYSRQNYQKTQKEQQQPRPAAVKRKLYCVTKLPRYCYQREIEARRSVIQSKIDGYQGLLVTLGPPQKIHSLAATATAHPTALDVHPTKNHLMLGLSNGSTAQTMFTVSKAHGFQQQALTLSPNSSDITCISMGSDDTCTVCTMGSGLDAPKVSFMKLDLPEHEDTPYLRPAGVIQSLSVPSWGSFWCCDQSKVEVARSVLGTDNQAVYFNHGKPTTSYFTNSAVLTAQIDPVQPNVFLGGCRDGRIKLFDARVDRRKIDARRGHSPYIIQHKSPITHLRKIGSSFHIVAAAMDGSLQVWDMRGHQTTSSHTSYHQRQWPVLRFNGHKNQHTRSLGFDVIDDANVVAVAGDDHTIRLWSLRGTSPDPFHVIPMAAPIPALKFMTHHAHGRSLGMLACTDEKGSPLQWLSIGASM</sequence>
<dbReference type="InterPro" id="IPR036322">
    <property type="entry name" value="WD40_repeat_dom_sf"/>
</dbReference>
<organism evidence="4 5">
    <name type="scientific">Umbelopsis vinacea</name>
    <dbReference type="NCBI Taxonomy" id="44442"/>
    <lineage>
        <taxon>Eukaryota</taxon>
        <taxon>Fungi</taxon>
        <taxon>Fungi incertae sedis</taxon>
        <taxon>Mucoromycota</taxon>
        <taxon>Mucoromycotina</taxon>
        <taxon>Umbelopsidomycetes</taxon>
        <taxon>Umbelopsidales</taxon>
        <taxon>Umbelopsidaceae</taxon>
        <taxon>Umbelopsis</taxon>
    </lineage>
</organism>
<dbReference type="InterPro" id="IPR019775">
    <property type="entry name" value="WD40_repeat_CS"/>
</dbReference>
<protein>
    <submittedName>
        <fullName evidence="4">Uncharacterized protein</fullName>
    </submittedName>
</protein>
<evidence type="ECO:0000313" key="5">
    <source>
        <dbReference type="Proteomes" id="UP000612746"/>
    </source>
</evidence>
<evidence type="ECO:0000256" key="3">
    <source>
        <dbReference type="PROSITE-ProRule" id="PRU00221"/>
    </source>
</evidence>
<dbReference type="PROSITE" id="PS50082">
    <property type="entry name" value="WD_REPEATS_2"/>
    <property type="match status" value="1"/>
</dbReference>
<keyword evidence="2" id="KW-0677">Repeat</keyword>
<dbReference type="SUPFAM" id="SSF50978">
    <property type="entry name" value="WD40 repeat-like"/>
    <property type="match status" value="1"/>
</dbReference>
<dbReference type="InterPro" id="IPR001680">
    <property type="entry name" value="WD40_rpt"/>
</dbReference>
<dbReference type="PROSITE" id="PS00678">
    <property type="entry name" value="WD_REPEATS_1"/>
    <property type="match status" value="1"/>
</dbReference>
<dbReference type="InterPro" id="IPR052254">
    <property type="entry name" value="CUL4-DDB1_E3_ligase_receptor"/>
</dbReference>
<dbReference type="PANTHER" id="PTHR44472:SF1">
    <property type="entry name" value="DDB1 AND CUL4 ASSOCIATED FACTOR 4"/>
    <property type="match status" value="1"/>
</dbReference>
<dbReference type="Gene3D" id="2.130.10.10">
    <property type="entry name" value="YVTN repeat-like/Quinoprotein amine dehydrogenase"/>
    <property type="match status" value="1"/>
</dbReference>
<dbReference type="Proteomes" id="UP000612746">
    <property type="component" value="Unassembled WGS sequence"/>
</dbReference>
<evidence type="ECO:0000256" key="2">
    <source>
        <dbReference type="ARBA" id="ARBA00022737"/>
    </source>
</evidence>
<feature type="repeat" description="WD" evidence="3">
    <location>
        <begin position="418"/>
        <end position="459"/>
    </location>
</feature>
<evidence type="ECO:0000256" key="1">
    <source>
        <dbReference type="ARBA" id="ARBA00022574"/>
    </source>
</evidence>
<dbReference type="InterPro" id="IPR015943">
    <property type="entry name" value="WD40/YVTN_repeat-like_dom_sf"/>
</dbReference>
<dbReference type="EMBL" id="JAEPRA010000002">
    <property type="protein sequence ID" value="KAG2188396.1"/>
    <property type="molecule type" value="Genomic_DNA"/>
</dbReference>
<proteinExistence type="predicted"/>
<accession>A0A8H7Q9Q1</accession>
<comment type="caution">
    <text evidence="4">The sequence shown here is derived from an EMBL/GenBank/DDBJ whole genome shotgun (WGS) entry which is preliminary data.</text>
</comment>
<dbReference type="AlphaFoldDB" id="A0A8H7Q9Q1"/>
<evidence type="ECO:0000313" key="4">
    <source>
        <dbReference type="EMBL" id="KAG2188396.1"/>
    </source>
</evidence>
<dbReference type="PANTHER" id="PTHR44472">
    <property type="entry name" value="DDB1- AND CUL4-ASSOCIATED FACTOR 4-RELATED"/>
    <property type="match status" value="1"/>
</dbReference>
<dbReference type="SMART" id="SM00320">
    <property type="entry name" value="WD40"/>
    <property type="match status" value="3"/>
</dbReference>
<gene>
    <name evidence="4" type="ORF">INT44_001149</name>
</gene>
<reference evidence="4" key="1">
    <citation type="submission" date="2020-12" db="EMBL/GenBank/DDBJ databases">
        <title>Metabolic potential, ecology and presence of endohyphal bacteria is reflected in genomic diversity of Mucoromycotina.</title>
        <authorList>
            <person name="Muszewska A."/>
            <person name="Okrasinska A."/>
            <person name="Steczkiewicz K."/>
            <person name="Drgas O."/>
            <person name="Orlowska M."/>
            <person name="Perlinska-Lenart U."/>
            <person name="Aleksandrzak-Piekarczyk T."/>
            <person name="Szatraj K."/>
            <person name="Zielenkiewicz U."/>
            <person name="Pilsyk S."/>
            <person name="Malc E."/>
            <person name="Mieczkowski P."/>
            <person name="Kruszewska J.S."/>
            <person name="Biernat P."/>
            <person name="Pawlowska J."/>
        </authorList>
    </citation>
    <scope>NUCLEOTIDE SEQUENCE</scope>
    <source>
        <strain evidence="4">WA0000051536</strain>
    </source>
</reference>